<dbReference type="EMBL" id="LR134313">
    <property type="protein sequence ID" value="VEE99017.1"/>
    <property type="molecule type" value="Genomic_DNA"/>
</dbReference>
<dbReference type="InterPro" id="IPR006439">
    <property type="entry name" value="HAD-SF_hydro_IA"/>
</dbReference>
<keyword evidence="2" id="KW-1185">Reference proteome</keyword>
<dbReference type="Proteomes" id="UP000279284">
    <property type="component" value="Chromosome"/>
</dbReference>
<evidence type="ECO:0000313" key="1">
    <source>
        <dbReference type="EMBL" id="VEE99017.1"/>
    </source>
</evidence>
<dbReference type="InterPro" id="IPR036412">
    <property type="entry name" value="HAD-like_sf"/>
</dbReference>
<dbReference type="InterPro" id="IPR041492">
    <property type="entry name" value="HAD_2"/>
</dbReference>
<dbReference type="KEGG" id="nci:NCTC10296_00126"/>
<dbReference type="SUPFAM" id="SSF56784">
    <property type="entry name" value="HAD-like"/>
    <property type="match status" value="1"/>
</dbReference>
<dbReference type="AlphaFoldDB" id="A0A3S4NUU7"/>
<reference evidence="1 2" key="1">
    <citation type="submission" date="2018-12" db="EMBL/GenBank/DDBJ databases">
        <authorList>
            <consortium name="Pathogen Informatics"/>
        </authorList>
    </citation>
    <scope>NUCLEOTIDE SEQUENCE [LARGE SCALE GENOMIC DNA]</scope>
    <source>
        <strain evidence="1 2">NCTC10296</strain>
    </source>
</reference>
<accession>A0A3S4NUU7</accession>
<gene>
    <name evidence="1" type="primary">ppaX</name>
    <name evidence="1" type="ORF">NCTC10296_00126</name>
</gene>
<dbReference type="PANTHER" id="PTHR43434">
    <property type="entry name" value="PHOSPHOGLYCOLATE PHOSPHATASE"/>
    <property type="match status" value="1"/>
</dbReference>
<dbReference type="EC" id="3.1.3.18" evidence="1"/>
<dbReference type="STRING" id="493.BWD07_05490"/>
<dbReference type="PANTHER" id="PTHR43434:SF24">
    <property type="entry name" value="HYDROLASE-RELATED"/>
    <property type="match status" value="1"/>
</dbReference>
<dbReference type="SFLD" id="SFLDG01129">
    <property type="entry name" value="C1.5:_HAD__Beta-PGM__Phosphata"/>
    <property type="match status" value="1"/>
</dbReference>
<dbReference type="Gene3D" id="1.10.150.240">
    <property type="entry name" value="Putative phosphatase, domain 2"/>
    <property type="match status" value="1"/>
</dbReference>
<dbReference type="NCBIfam" id="TIGR01549">
    <property type="entry name" value="HAD-SF-IA-v1"/>
    <property type="match status" value="1"/>
</dbReference>
<proteinExistence type="predicted"/>
<dbReference type="InterPro" id="IPR023198">
    <property type="entry name" value="PGP-like_dom2"/>
</dbReference>
<dbReference type="GO" id="GO:0005829">
    <property type="term" value="C:cytosol"/>
    <property type="evidence" value="ECO:0007669"/>
    <property type="project" value="TreeGrafter"/>
</dbReference>
<dbReference type="InterPro" id="IPR050155">
    <property type="entry name" value="HAD-like_hydrolase_sf"/>
</dbReference>
<dbReference type="Gene3D" id="3.40.50.1000">
    <property type="entry name" value="HAD superfamily/HAD-like"/>
    <property type="match status" value="1"/>
</dbReference>
<dbReference type="Pfam" id="PF13419">
    <property type="entry name" value="HAD_2"/>
    <property type="match status" value="1"/>
</dbReference>
<keyword evidence="1" id="KW-0378">Hydrolase</keyword>
<dbReference type="GO" id="GO:0004427">
    <property type="term" value="F:inorganic diphosphate phosphatase activity"/>
    <property type="evidence" value="ECO:0007669"/>
    <property type="project" value="UniProtKB-EC"/>
</dbReference>
<dbReference type="SFLD" id="SFLDS00003">
    <property type="entry name" value="Haloacid_Dehalogenase"/>
    <property type="match status" value="1"/>
</dbReference>
<name>A0A3S4NUU7_9NEIS</name>
<dbReference type="EC" id="3.6.1.1" evidence="1"/>
<protein>
    <submittedName>
        <fullName evidence="1">Phosphatase</fullName>
        <ecNumber evidence="1">3.1.3.18</ecNumber>
        <ecNumber evidence="1">3.6.1.1</ecNumber>
    </submittedName>
</protein>
<sequence>MANTSNNIPIFPLNIRTICLLKIIGNTNACLKPFRQAFPSAAQPVENKKYIIPPKNHLTSPRRHSAANPPPLPVPYHNLTTAMPPKLIIFDWDGTLADTTFPIILTMQHAFAECGLDIPAEAAVRPLIGKSLAGIIHTLAPDLPAERIEHIAYVYTRSYLNPNNQNMKLFSDAVACLNTLKTQGYWLAVATGKGRTGLNQAIAQTGTAGYWLATRCASECPPKPAPDMVWEICDELGLTPAEALVVGDTVYDLDMAANAKARAVGVATGAHTIDQLQSAPHLAILKCLSELPGFLDTLK</sequence>
<organism evidence="1 2">
    <name type="scientific">Neisseria canis</name>
    <dbReference type="NCBI Taxonomy" id="493"/>
    <lineage>
        <taxon>Bacteria</taxon>
        <taxon>Pseudomonadati</taxon>
        <taxon>Pseudomonadota</taxon>
        <taxon>Betaproteobacteria</taxon>
        <taxon>Neisseriales</taxon>
        <taxon>Neisseriaceae</taxon>
        <taxon>Neisseria</taxon>
    </lineage>
</organism>
<dbReference type="InterPro" id="IPR023214">
    <property type="entry name" value="HAD_sf"/>
</dbReference>
<dbReference type="GO" id="GO:0006281">
    <property type="term" value="P:DNA repair"/>
    <property type="evidence" value="ECO:0007669"/>
    <property type="project" value="TreeGrafter"/>
</dbReference>
<dbReference type="GO" id="GO:0008967">
    <property type="term" value="F:phosphoglycolate phosphatase activity"/>
    <property type="evidence" value="ECO:0007669"/>
    <property type="project" value="UniProtKB-EC"/>
</dbReference>
<evidence type="ECO:0000313" key="2">
    <source>
        <dbReference type="Proteomes" id="UP000279284"/>
    </source>
</evidence>